<reference evidence="1 2" key="1">
    <citation type="journal article" date="2018" name="J. Invertebr. Pathol.">
        <title>New genotyping method for the causative agent of crayfish plague (Aphanomyces astaci) based on whole genome data.</title>
        <authorList>
            <person name="Minardi D."/>
            <person name="Studholme D.J."/>
            <person name="van der Giezen M."/>
            <person name="Pretto T."/>
            <person name="Oidtmann B."/>
        </authorList>
    </citation>
    <scope>NUCLEOTIDE SEQUENCE [LARGE SCALE GENOMIC DNA]</scope>
    <source>
        <strain evidence="1 2">KB13</strain>
    </source>
</reference>
<feature type="non-terminal residue" evidence="1">
    <location>
        <position position="75"/>
    </location>
</feature>
<accession>A0A9X8DXA1</accession>
<evidence type="ECO:0000313" key="1">
    <source>
        <dbReference type="EMBL" id="RLO05428.1"/>
    </source>
</evidence>
<sequence>MLMQHVSTSSAANAAYISRLQDTIHEHTSLVHPDAPDVAQFHYEREFPIWKKQQVSLHSMREAHAKTILQKYANE</sequence>
<evidence type="ECO:0000313" key="2">
    <source>
        <dbReference type="Proteomes" id="UP000275652"/>
    </source>
</evidence>
<dbReference type="AlphaFoldDB" id="A0A9X8DXA1"/>
<organism evidence="1 2">
    <name type="scientific">Aphanomyces astaci</name>
    <name type="common">Crayfish plague agent</name>
    <dbReference type="NCBI Taxonomy" id="112090"/>
    <lineage>
        <taxon>Eukaryota</taxon>
        <taxon>Sar</taxon>
        <taxon>Stramenopiles</taxon>
        <taxon>Oomycota</taxon>
        <taxon>Saprolegniomycetes</taxon>
        <taxon>Saprolegniales</taxon>
        <taxon>Verrucalvaceae</taxon>
        <taxon>Aphanomyces</taxon>
    </lineage>
</organism>
<dbReference type="Proteomes" id="UP000275652">
    <property type="component" value="Unassembled WGS sequence"/>
</dbReference>
<name>A0A9X8DXA1_APHAT</name>
<gene>
    <name evidence="1" type="ORF">DYB28_007425</name>
</gene>
<proteinExistence type="predicted"/>
<dbReference type="EMBL" id="QUTI01026948">
    <property type="protein sequence ID" value="RLO05428.1"/>
    <property type="molecule type" value="Genomic_DNA"/>
</dbReference>
<protein>
    <submittedName>
        <fullName evidence="1">Uncharacterized protein</fullName>
    </submittedName>
</protein>
<comment type="caution">
    <text evidence="1">The sequence shown here is derived from an EMBL/GenBank/DDBJ whole genome shotgun (WGS) entry which is preliminary data.</text>
</comment>